<feature type="transmembrane region" description="Helical" evidence="7">
    <location>
        <begin position="34"/>
        <end position="56"/>
    </location>
</feature>
<dbReference type="InterPro" id="IPR003838">
    <property type="entry name" value="ABC3_permease_C"/>
</dbReference>
<organism evidence="10 11">
    <name type="scientific">Motilibacter deserti</name>
    <dbReference type="NCBI Taxonomy" id="2714956"/>
    <lineage>
        <taxon>Bacteria</taxon>
        <taxon>Bacillati</taxon>
        <taxon>Actinomycetota</taxon>
        <taxon>Actinomycetes</taxon>
        <taxon>Motilibacterales</taxon>
        <taxon>Motilibacteraceae</taxon>
        <taxon>Motilibacter</taxon>
    </lineage>
</organism>
<dbReference type="RefSeq" id="WP_166284480.1">
    <property type="nucleotide sequence ID" value="NZ_JAANNP010000079.1"/>
</dbReference>
<proteinExistence type="inferred from homology"/>
<feature type="transmembrane region" description="Helical" evidence="7">
    <location>
        <begin position="449"/>
        <end position="470"/>
    </location>
</feature>
<feature type="transmembrane region" description="Helical" evidence="7">
    <location>
        <begin position="751"/>
        <end position="773"/>
    </location>
</feature>
<comment type="subcellular location">
    <subcellularLocation>
        <location evidence="1">Cell membrane</location>
        <topology evidence="1">Multi-pass membrane protein</topology>
    </subcellularLocation>
</comment>
<keyword evidence="2" id="KW-1003">Cell membrane</keyword>
<evidence type="ECO:0000256" key="1">
    <source>
        <dbReference type="ARBA" id="ARBA00004651"/>
    </source>
</evidence>
<evidence type="ECO:0000256" key="3">
    <source>
        <dbReference type="ARBA" id="ARBA00022692"/>
    </source>
</evidence>
<feature type="transmembrane region" description="Helical" evidence="7">
    <location>
        <begin position="705"/>
        <end position="731"/>
    </location>
</feature>
<sequence>MRWPGPGPRAGTRTAWGAVRAVGRVELRRRWAGIVLVGLVAGLAGAVVIGAFALAARTSSAYSRLVDASSAEDARVMVLDPAQVPAVTRLPQVESAWSSLTTVGKLADDDLVYVSISSGQPRPPGLITPVPVDGRMPADDAIDEVAVDERFARAMGVGVGDVVDYTFLTVEEIFSFDEGFGEPDGPRVDLRVVGVVRMAGSTGQGVGPWFASPAFARAYAQFSPGSTLLVRLRGGYADAAAFSAGLDRLSADPPPGAEEFGPLRATFSEQEGDPRVRAARHAAGIALGAFALVTALAGAFAVGQALARHHAAGAGEQRTEAALGLTAAERVLARMLPALLGASVAAAVAVAGGLLAGWIEPLGALKWVEPDPGWRPDAAVTAVGGVATAGVFLALTALSAFRAGRARADAPEAPVRGAARLPGGPAAAVGVAFAFARGRGRSAVPVRTTLVGAVLGVCGVVAATTFGASLQRLDATPERYGWPADFVYVDAKPDVMTELAADPRVGALALAGEASVRAGGSLLSAFGVTERKGSLHWEVLDGRMPAADDEVALGPRLADSLDLGVGDRLEVTPPEGAPRRLRVVGTVLLPVVDSRPLGSTLALTLPALESLTEGAPTLSGLVRATSPGHVDALYDDHKARLELGRAEQPVEVANVTGLLALPRVLGWFLAALAAAALAHGLGLLARRRAQDVGTLRALGFTPGQVAGAFVTTALTTVAVALAVGVPLGLGVGRLLWYETAVALGVATDVDVPVGALLALVPAAAALAVLVAVLPSWRAARVRPARVLRAD</sequence>
<protein>
    <submittedName>
        <fullName evidence="10">ABC transporter permease</fullName>
    </submittedName>
</protein>
<feature type="transmembrane region" description="Helical" evidence="7">
    <location>
        <begin position="338"/>
        <end position="359"/>
    </location>
</feature>
<keyword evidence="5 7" id="KW-0472">Membrane</keyword>
<evidence type="ECO:0000256" key="2">
    <source>
        <dbReference type="ARBA" id="ARBA00022475"/>
    </source>
</evidence>
<reference evidence="10 11" key="1">
    <citation type="submission" date="2020-03" db="EMBL/GenBank/DDBJ databases">
        <title>Two novel Motilibacter sp.</title>
        <authorList>
            <person name="Liu S."/>
        </authorList>
    </citation>
    <scope>NUCLEOTIDE SEQUENCE [LARGE SCALE GENOMIC DNA]</scope>
    <source>
        <strain evidence="10 11">E257</strain>
    </source>
</reference>
<evidence type="ECO:0000313" key="11">
    <source>
        <dbReference type="Proteomes" id="UP000800981"/>
    </source>
</evidence>
<dbReference type="PANTHER" id="PTHR30572">
    <property type="entry name" value="MEMBRANE COMPONENT OF TRANSPORTER-RELATED"/>
    <property type="match status" value="1"/>
</dbReference>
<gene>
    <name evidence="10" type="ORF">G9H71_19650</name>
</gene>
<evidence type="ECO:0000259" key="9">
    <source>
        <dbReference type="Pfam" id="PF12704"/>
    </source>
</evidence>
<evidence type="ECO:0000256" key="5">
    <source>
        <dbReference type="ARBA" id="ARBA00023136"/>
    </source>
</evidence>
<comment type="similarity">
    <text evidence="6">Belongs to the ABC-4 integral membrane protein family.</text>
</comment>
<feature type="transmembrane region" description="Helical" evidence="7">
    <location>
        <begin position="379"/>
        <end position="401"/>
    </location>
</feature>
<keyword evidence="4 7" id="KW-1133">Transmembrane helix</keyword>
<dbReference type="InterPro" id="IPR025857">
    <property type="entry name" value="MacB_PCD"/>
</dbReference>
<comment type="caution">
    <text evidence="10">The sequence shown here is derived from an EMBL/GenBank/DDBJ whole genome shotgun (WGS) entry which is preliminary data.</text>
</comment>
<accession>A0ABX0GYH4</accession>
<evidence type="ECO:0000259" key="8">
    <source>
        <dbReference type="Pfam" id="PF02687"/>
    </source>
</evidence>
<feature type="transmembrane region" description="Helical" evidence="7">
    <location>
        <begin position="282"/>
        <end position="302"/>
    </location>
</feature>
<dbReference type="InterPro" id="IPR050250">
    <property type="entry name" value="Macrolide_Exporter_MacB"/>
</dbReference>
<dbReference type="Pfam" id="PF02687">
    <property type="entry name" value="FtsX"/>
    <property type="match status" value="1"/>
</dbReference>
<dbReference type="Pfam" id="PF12704">
    <property type="entry name" value="MacB_PCD"/>
    <property type="match status" value="1"/>
</dbReference>
<keyword evidence="3 7" id="KW-0812">Transmembrane</keyword>
<evidence type="ECO:0000256" key="4">
    <source>
        <dbReference type="ARBA" id="ARBA00022989"/>
    </source>
</evidence>
<dbReference type="Proteomes" id="UP000800981">
    <property type="component" value="Unassembled WGS sequence"/>
</dbReference>
<feature type="transmembrane region" description="Helical" evidence="7">
    <location>
        <begin position="664"/>
        <end position="684"/>
    </location>
</feature>
<keyword evidence="11" id="KW-1185">Reference proteome</keyword>
<evidence type="ECO:0000256" key="6">
    <source>
        <dbReference type="ARBA" id="ARBA00038076"/>
    </source>
</evidence>
<dbReference type="EMBL" id="JAANNP010000079">
    <property type="protein sequence ID" value="NHC16003.1"/>
    <property type="molecule type" value="Genomic_DNA"/>
</dbReference>
<feature type="domain" description="MacB-like periplasmic core" evidence="9">
    <location>
        <begin position="449"/>
        <end position="633"/>
    </location>
</feature>
<name>A0ABX0GYH4_9ACTN</name>
<evidence type="ECO:0000313" key="10">
    <source>
        <dbReference type="EMBL" id="NHC16003.1"/>
    </source>
</evidence>
<dbReference type="PANTHER" id="PTHR30572:SF4">
    <property type="entry name" value="ABC TRANSPORTER PERMEASE YTRF"/>
    <property type="match status" value="1"/>
</dbReference>
<feature type="domain" description="ABC3 transporter permease C-terminal" evidence="8">
    <location>
        <begin position="664"/>
        <end position="781"/>
    </location>
</feature>
<evidence type="ECO:0000256" key="7">
    <source>
        <dbReference type="SAM" id="Phobius"/>
    </source>
</evidence>